<organism evidence="1 2">
    <name type="scientific">Rubroshorea leprosula</name>
    <dbReference type="NCBI Taxonomy" id="152421"/>
    <lineage>
        <taxon>Eukaryota</taxon>
        <taxon>Viridiplantae</taxon>
        <taxon>Streptophyta</taxon>
        <taxon>Embryophyta</taxon>
        <taxon>Tracheophyta</taxon>
        <taxon>Spermatophyta</taxon>
        <taxon>Magnoliopsida</taxon>
        <taxon>eudicotyledons</taxon>
        <taxon>Gunneridae</taxon>
        <taxon>Pentapetalae</taxon>
        <taxon>rosids</taxon>
        <taxon>malvids</taxon>
        <taxon>Malvales</taxon>
        <taxon>Dipterocarpaceae</taxon>
        <taxon>Rubroshorea</taxon>
    </lineage>
</organism>
<proteinExistence type="predicted"/>
<gene>
    <name evidence="1" type="ORF">SLEP1_g20135</name>
</gene>
<evidence type="ECO:0000313" key="2">
    <source>
        <dbReference type="Proteomes" id="UP001054252"/>
    </source>
</evidence>
<sequence>MDLRSLLKVLMVDDMFPQSLNLEHLSGCLNFTHSLHIK</sequence>
<comment type="caution">
    <text evidence="1">The sequence shown here is derived from an EMBL/GenBank/DDBJ whole genome shotgun (WGS) entry which is preliminary data.</text>
</comment>
<name>A0AAV5J7K1_9ROSI</name>
<dbReference type="Proteomes" id="UP001054252">
    <property type="component" value="Unassembled WGS sequence"/>
</dbReference>
<dbReference type="EMBL" id="BPVZ01000029">
    <property type="protein sequence ID" value="GKV08518.1"/>
    <property type="molecule type" value="Genomic_DNA"/>
</dbReference>
<reference evidence="1 2" key="1">
    <citation type="journal article" date="2021" name="Commun. Biol.">
        <title>The genome of Shorea leprosula (Dipterocarpaceae) highlights the ecological relevance of drought in aseasonal tropical rainforests.</title>
        <authorList>
            <person name="Ng K.K.S."/>
            <person name="Kobayashi M.J."/>
            <person name="Fawcett J.A."/>
            <person name="Hatakeyama M."/>
            <person name="Paape T."/>
            <person name="Ng C.H."/>
            <person name="Ang C.C."/>
            <person name="Tnah L.H."/>
            <person name="Lee C.T."/>
            <person name="Nishiyama T."/>
            <person name="Sese J."/>
            <person name="O'Brien M.J."/>
            <person name="Copetti D."/>
            <person name="Mohd Noor M.I."/>
            <person name="Ong R.C."/>
            <person name="Putra M."/>
            <person name="Sireger I.Z."/>
            <person name="Indrioko S."/>
            <person name="Kosugi Y."/>
            <person name="Izuno A."/>
            <person name="Isagi Y."/>
            <person name="Lee S.L."/>
            <person name="Shimizu K.K."/>
        </authorList>
    </citation>
    <scope>NUCLEOTIDE SEQUENCE [LARGE SCALE GENOMIC DNA]</scope>
    <source>
        <strain evidence="1">214</strain>
    </source>
</reference>
<evidence type="ECO:0000313" key="1">
    <source>
        <dbReference type="EMBL" id="GKV08518.1"/>
    </source>
</evidence>
<keyword evidence="2" id="KW-1185">Reference proteome</keyword>
<dbReference type="AlphaFoldDB" id="A0AAV5J7K1"/>
<accession>A0AAV5J7K1</accession>
<protein>
    <submittedName>
        <fullName evidence="1">Uncharacterized protein</fullName>
    </submittedName>
</protein>